<evidence type="ECO:0000313" key="9">
    <source>
        <dbReference type="Proteomes" id="UP000198935"/>
    </source>
</evidence>
<keyword evidence="9" id="KW-1185">Reference proteome</keyword>
<sequence>MEHGALSLIPPILALLMVMFTRRVLLSLGVGIIVGALMINQTQDMMINESLNLIISIVTGIFVVDGGINTWEFYIILFLLILGIIASLVTLTGGARAFGEWALKRVKTRTGAQFVAGLLGILIFIDDYFNSLTVGNVSRPFSDRHQISRAKLAYIVDSTAAPMCVIAPVSSWGAYIITIIGSILVTHGVSQYGALQAFLLMAPMNFYAIFAILFVFAVAYFKLDFGSMRTHEQRALETGELVDKSKGAVPGGNDDMKPLGNGRVGDLLWPIATLIVATVIFMITTGIQGTEGEKSILATFENTDVAAALVYGGLVSLAVTVVITILRKIPVKQFSLGIWSGIKSMLPAIYILVFAWTIIEIIGELGTGEYLASLVNEHIQIGYLPVLLFVIAGFMAFSTGTSWGTFGIMLPIAADIAAVTDINMLLPVLAAVLAGAIFGDHCSPISDTTILSSAGAGSHHIDHVLTQLPYALIVAFISIVGFLVLGFTTNVFLALLAAAAAFVAVIFIVNACIRGIYGKAEQQ</sequence>
<dbReference type="OrthoDB" id="9762978at2"/>
<proteinExistence type="predicted"/>
<feature type="transmembrane region" description="Helical" evidence="6">
    <location>
        <begin position="307"/>
        <end position="326"/>
    </location>
</feature>
<evidence type="ECO:0000256" key="1">
    <source>
        <dbReference type="ARBA" id="ARBA00004651"/>
    </source>
</evidence>
<gene>
    <name evidence="8" type="ORF">SAMN05421736_12051</name>
</gene>
<reference evidence="9" key="1">
    <citation type="submission" date="2016-10" db="EMBL/GenBank/DDBJ databases">
        <authorList>
            <person name="Varghese N."/>
            <person name="Submissions S."/>
        </authorList>
    </citation>
    <scope>NUCLEOTIDE SEQUENCE [LARGE SCALE GENOMIC DNA]</scope>
    <source>
        <strain evidence="9">SP</strain>
    </source>
</reference>
<keyword evidence="5 6" id="KW-0472">Membrane</keyword>
<keyword evidence="3 6" id="KW-0812">Transmembrane</keyword>
<evidence type="ECO:0000313" key="8">
    <source>
        <dbReference type="EMBL" id="SDZ60203.1"/>
    </source>
</evidence>
<keyword evidence="2" id="KW-1003">Cell membrane</keyword>
<feature type="transmembrane region" description="Helical" evidence="6">
    <location>
        <begin position="491"/>
        <end position="513"/>
    </location>
</feature>
<feature type="transmembrane region" description="Helical" evidence="6">
    <location>
        <begin position="74"/>
        <end position="99"/>
    </location>
</feature>
<accession>A0A1H3UCQ1</accession>
<feature type="transmembrane region" description="Helical" evidence="6">
    <location>
        <begin position="267"/>
        <end position="287"/>
    </location>
</feature>
<evidence type="ECO:0000256" key="6">
    <source>
        <dbReference type="SAM" id="Phobius"/>
    </source>
</evidence>
<dbReference type="InterPro" id="IPR018461">
    <property type="entry name" value="Na/H_Antiport_NhaC-like_C"/>
</dbReference>
<dbReference type="PANTHER" id="PTHR43478">
    <property type="entry name" value="NA+/H+ ANTIPORTER-RELATED"/>
    <property type="match status" value="1"/>
</dbReference>
<feature type="domain" description="Na+/H+ antiporter NhaC-like C-terminal" evidence="7">
    <location>
        <begin position="163"/>
        <end position="487"/>
    </location>
</feature>
<comment type="subcellular location">
    <subcellularLocation>
        <location evidence="1">Cell membrane</location>
        <topology evidence="1">Multi-pass membrane protein</topology>
    </subcellularLocation>
</comment>
<feature type="transmembrane region" description="Helical" evidence="6">
    <location>
        <begin position="379"/>
        <end position="397"/>
    </location>
</feature>
<dbReference type="Proteomes" id="UP000198935">
    <property type="component" value="Unassembled WGS sequence"/>
</dbReference>
<organism evidence="8 9">
    <name type="scientific">Evansella caseinilytica</name>
    <dbReference type="NCBI Taxonomy" id="1503961"/>
    <lineage>
        <taxon>Bacteria</taxon>
        <taxon>Bacillati</taxon>
        <taxon>Bacillota</taxon>
        <taxon>Bacilli</taxon>
        <taxon>Bacillales</taxon>
        <taxon>Bacillaceae</taxon>
        <taxon>Evansella</taxon>
    </lineage>
</organism>
<feature type="transmembrane region" description="Helical" evidence="6">
    <location>
        <begin position="12"/>
        <end position="39"/>
    </location>
</feature>
<dbReference type="Pfam" id="PF03553">
    <property type="entry name" value="Na_H_antiporter"/>
    <property type="match status" value="1"/>
</dbReference>
<feature type="transmembrane region" description="Helical" evidence="6">
    <location>
        <begin position="197"/>
        <end position="221"/>
    </location>
</feature>
<feature type="transmembrane region" description="Helical" evidence="6">
    <location>
        <begin position="468"/>
        <end position="485"/>
    </location>
</feature>
<evidence type="ECO:0000256" key="4">
    <source>
        <dbReference type="ARBA" id="ARBA00022989"/>
    </source>
</evidence>
<feature type="transmembrane region" description="Helical" evidence="6">
    <location>
        <begin position="338"/>
        <end position="359"/>
    </location>
</feature>
<name>A0A1H3UCQ1_9BACI</name>
<dbReference type="STRING" id="1503961.SAMN05421736_12051"/>
<dbReference type="PANTHER" id="PTHR43478:SF1">
    <property type="entry name" value="NA+_H+ ANTIPORTER NHAC-LIKE C-TERMINAL DOMAIN-CONTAINING PROTEIN"/>
    <property type="match status" value="1"/>
</dbReference>
<feature type="transmembrane region" description="Helical" evidence="6">
    <location>
        <begin position="152"/>
        <end position="185"/>
    </location>
</feature>
<evidence type="ECO:0000259" key="7">
    <source>
        <dbReference type="Pfam" id="PF03553"/>
    </source>
</evidence>
<evidence type="ECO:0000256" key="2">
    <source>
        <dbReference type="ARBA" id="ARBA00022475"/>
    </source>
</evidence>
<dbReference type="GO" id="GO:0005886">
    <property type="term" value="C:plasma membrane"/>
    <property type="evidence" value="ECO:0007669"/>
    <property type="project" value="UniProtKB-SubCell"/>
</dbReference>
<keyword evidence="4 6" id="KW-1133">Transmembrane helix</keyword>
<evidence type="ECO:0000256" key="5">
    <source>
        <dbReference type="ARBA" id="ARBA00023136"/>
    </source>
</evidence>
<evidence type="ECO:0000256" key="3">
    <source>
        <dbReference type="ARBA" id="ARBA00022692"/>
    </source>
</evidence>
<dbReference type="EMBL" id="FNPI01000020">
    <property type="protein sequence ID" value="SDZ60203.1"/>
    <property type="molecule type" value="Genomic_DNA"/>
</dbReference>
<dbReference type="AlphaFoldDB" id="A0A1H3UCQ1"/>
<feature type="transmembrane region" description="Helical" evidence="6">
    <location>
        <begin position="51"/>
        <end position="68"/>
    </location>
</feature>
<protein>
    <submittedName>
        <fullName evidence="8">Tetracycline resistance efflux pump</fullName>
    </submittedName>
</protein>